<dbReference type="AlphaFoldDB" id="A0A3D8Y3V1"/>
<comment type="caution">
    <text evidence="2">The sequence shown here is derived from an EMBL/GenBank/DDBJ whole genome shotgun (WGS) entry which is preliminary data.</text>
</comment>
<accession>A0A3D8Y3V1</accession>
<evidence type="ECO:0008006" key="4">
    <source>
        <dbReference type="Google" id="ProtNLM"/>
    </source>
</evidence>
<dbReference type="OrthoDB" id="894321at2"/>
<evidence type="ECO:0000313" key="3">
    <source>
        <dbReference type="Proteomes" id="UP000256373"/>
    </source>
</evidence>
<feature type="transmembrane region" description="Helical" evidence="1">
    <location>
        <begin position="30"/>
        <end position="49"/>
    </location>
</feature>
<organism evidence="2 3">
    <name type="scientific">Dyadobacter luteus</name>
    <dbReference type="NCBI Taxonomy" id="2259619"/>
    <lineage>
        <taxon>Bacteria</taxon>
        <taxon>Pseudomonadati</taxon>
        <taxon>Bacteroidota</taxon>
        <taxon>Cytophagia</taxon>
        <taxon>Cytophagales</taxon>
        <taxon>Spirosomataceae</taxon>
        <taxon>Dyadobacter</taxon>
    </lineage>
</organism>
<evidence type="ECO:0000256" key="1">
    <source>
        <dbReference type="SAM" id="Phobius"/>
    </source>
</evidence>
<keyword evidence="1" id="KW-1133">Transmembrane helix</keyword>
<name>A0A3D8Y3V1_9BACT</name>
<keyword evidence="1" id="KW-0472">Membrane</keyword>
<proteinExistence type="predicted"/>
<dbReference type="EMBL" id="QNUL01000034">
    <property type="protein sequence ID" value="REA56804.1"/>
    <property type="molecule type" value="Genomic_DNA"/>
</dbReference>
<protein>
    <recommendedName>
        <fullName evidence="4">Phosphatidate cytidylyltransferase</fullName>
    </recommendedName>
</protein>
<keyword evidence="1" id="KW-0812">Transmembrane</keyword>
<dbReference type="RefSeq" id="WP_115833871.1">
    <property type="nucleotide sequence ID" value="NZ_QNUL01000034.1"/>
</dbReference>
<reference evidence="2 3" key="1">
    <citation type="submission" date="2018-07" db="EMBL/GenBank/DDBJ databases">
        <title>Dyadobacter roseus sp. nov., isolated from rose rhizosphere soil.</title>
        <authorList>
            <person name="Chen L."/>
        </authorList>
    </citation>
    <scope>NUCLEOTIDE SEQUENCE [LARGE SCALE GENOMIC DNA]</scope>
    <source>
        <strain evidence="2 3">RS19</strain>
    </source>
</reference>
<evidence type="ECO:0000313" key="2">
    <source>
        <dbReference type="EMBL" id="REA56804.1"/>
    </source>
</evidence>
<keyword evidence="3" id="KW-1185">Reference proteome</keyword>
<dbReference type="Proteomes" id="UP000256373">
    <property type="component" value="Unassembled WGS sequence"/>
</dbReference>
<sequence>MKAFLTYMFIFFVAIGLTSCEIVGGIFKGGMWTGVILVVAVIAIVIWALSRVFGGGNRS</sequence>
<dbReference type="PROSITE" id="PS51257">
    <property type="entry name" value="PROKAR_LIPOPROTEIN"/>
    <property type="match status" value="1"/>
</dbReference>
<gene>
    <name evidence="2" type="ORF">DSL64_25925</name>
</gene>